<evidence type="ECO:0000259" key="1">
    <source>
        <dbReference type="Pfam" id="PF12728"/>
    </source>
</evidence>
<protein>
    <submittedName>
        <fullName evidence="2">Helix-turn-helix domain-containing protein</fullName>
    </submittedName>
</protein>
<keyword evidence="3" id="KW-1185">Reference proteome</keyword>
<gene>
    <name evidence="2" type="ORF">LQG66_08600</name>
</gene>
<evidence type="ECO:0000313" key="2">
    <source>
        <dbReference type="EMBL" id="UFZ06343.1"/>
    </source>
</evidence>
<evidence type="ECO:0000313" key="3">
    <source>
        <dbReference type="Proteomes" id="UP001431010"/>
    </source>
</evidence>
<name>A0ABY3RGA9_9BRAD</name>
<dbReference type="RefSeq" id="WP_231325410.1">
    <property type="nucleotide sequence ID" value="NZ_CP088156.1"/>
</dbReference>
<dbReference type="Proteomes" id="UP001431010">
    <property type="component" value="Chromosome"/>
</dbReference>
<sequence length="74" mass="8268">MPKREPMLRNAAEKLGLTVPEAAVLSSLGQTSLYKAIKEGRLRTRKYGTRTIITRADLASFLENLPDGIKQPER</sequence>
<dbReference type="InterPro" id="IPR041657">
    <property type="entry name" value="HTH_17"/>
</dbReference>
<dbReference type="Pfam" id="PF12728">
    <property type="entry name" value="HTH_17"/>
    <property type="match status" value="1"/>
</dbReference>
<reference evidence="2" key="1">
    <citation type="journal article" date="2024" name="Antonie Van Leeuwenhoek">
        <title>Bradyrhizobium ontarionense sp. nov., a novel bacterial symbiont isolated from Aeschynomene indica (Indian jointvetch), harbours photosynthesis, nitrogen fixation and nitrous oxide (N2O) reductase genes.</title>
        <authorList>
            <person name="Bromfield E.S.P."/>
            <person name="Cloutier S."/>
        </authorList>
    </citation>
    <scope>NUCLEOTIDE SEQUENCE</scope>
    <source>
        <strain evidence="2">A19</strain>
    </source>
</reference>
<feature type="domain" description="Helix-turn-helix" evidence="1">
    <location>
        <begin position="17"/>
        <end position="64"/>
    </location>
</feature>
<accession>A0ABY3RGA9</accession>
<dbReference type="EMBL" id="CP088156">
    <property type="protein sequence ID" value="UFZ06343.1"/>
    <property type="molecule type" value="Genomic_DNA"/>
</dbReference>
<proteinExistence type="predicted"/>
<organism evidence="2 3">
    <name type="scientific">Bradyrhizobium ontarionense</name>
    <dbReference type="NCBI Taxonomy" id="2898149"/>
    <lineage>
        <taxon>Bacteria</taxon>
        <taxon>Pseudomonadati</taxon>
        <taxon>Pseudomonadota</taxon>
        <taxon>Alphaproteobacteria</taxon>
        <taxon>Hyphomicrobiales</taxon>
        <taxon>Nitrobacteraceae</taxon>
        <taxon>Bradyrhizobium</taxon>
    </lineage>
</organism>